<keyword evidence="2" id="KW-1133">Transmembrane helix</keyword>
<protein>
    <submittedName>
        <fullName evidence="3">Monovalent cation/H(+) antiporter subunit G</fullName>
    </submittedName>
</protein>
<dbReference type="InterPro" id="IPR005133">
    <property type="entry name" value="PhaG_MnhG_YufB"/>
</dbReference>
<comment type="caution">
    <text evidence="3">The sequence shown here is derived from an EMBL/GenBank/DDBJ whole genome shotgun (WGS) entry which is preliminary data.</text>
</comment>
<dbReference type="PANTHER" id="PTHR34703:SF1">
    <property type="entry name" value="ANTIPORTER SUBUNIT MNHG2-RELATED"/>
    <property type="match status" value="1"/>
</dbReference>
<keyword evidence="2" id="KW-0812">Transmembrane</keyword>
<feature type="transmembrane region" description="Helical" evidence="2">
    <location>
        <begin position="51"/>
        <end position="79"/>
    </location>
</feature>
<organism evidence="3 4">
    <name type="scientific">Spiribacter pallidus</name>
    <dbReference type="NCBI Taxonomy" id="1987936"/>
    <lineage>
        <taxon>Bacteria</taxon>
        <taxon>Pseudomonadati</taxon>
        <taxon>Pseudomonadota</taxon>
        <taxon>Gammaproteobacteria</taxon>
        <taxon>Chromatiales</taxon>
        <taxon>Ectothiorhodospiraceae</taxon>
        <taxon>Spiribacter</taxon>
    </lineage>
</organism>
<feature type="transmembrane region" description="Helical" evidence="2">
    <location>
        <begin position="12"/>
        <end position="31"/>
    </location>
</feature>
<dbReference type="RefSeq" id="WP_367991042.1">
    <property type="nucleotide sequence ID" value="NZ_JBAKFM010000001.1"/>
</dbReference>
<evidence type="ECO:0000313" key="3">
    <source>
        <dbReference type="EMBL" id="MEX0468493.1"/>
    </source>
</evidence>
<accession>A0ABV3TA33</accession>
<keyword evidence="4" id="KW-1185">Reference proteome</keyword>
<reference evidence="3 4" key="1">
    <citation type="submission" date="2024-02" db="EMBL/GenBank/DDBJ databases">
        <title>New especies of Spiribacter isolated from saline water.</title>
        <authorList>
            <person name="Leon M.J."/>
            <person name="De La Haba R."/>
            <person name="Sanchez-Porro C."/>
            <person name="Ventosa A."/>
        </authorList>
    </citation>
    <scope>NUCLEOTIDE SEQUENCE [LARGE SCALE GENOMIC DNA]</scope>
    <source>
        <strain evidence="4">ag22IC6-390</strain>
    </source>
</reference>
<feature type="region of interest" description="Disordered" evidence="1">
    <location>
        <begin position="100"/>
        <end position="119"/>
    </location>
</feature>
<gene>
    <name evidence="3" type="primary">mnhG</name>
    <name evidence="3" type="ORF">V6X73_01905</name>
</gene>
<dbReference type="Pfam" id="PF03334">
    <property type="entry name" value="PhaG_MnhG_YufB"/>
    <property type="match status" value="1"/>
</dbReference>
<name>A0ABV3TA33_9GAMM</name>
<proteinExistence type="predicted"/>
<dbReference type="Proteomes" id="UP001556709">
    <property type="component" value="Unassembled WGS sequence"/>
</dbReference>
<evidence type="ECO:0000256" key="2">
    <source>
        <dbReference type="SAM" id="Phobius"/>
    </source>
</evidence>
<dbReference type="EMBL" id="JBAKFM010000001">
    <property type="protein sequence ID" value="MEX0468493.1"/>
    <property type="molecule type" value="Genomic_DNA"/>
</dbReference>
<dbReference type="PANTHER" id="PTHR34703">
    <property type="entry name" value="ANTIPORTER SUBUNIT MNHG2-RELATED"/>
    <property type="match status" value="1"/>
</dbReference>
<sequence length="119" mass="12495">MTESMLNIASMLMLLAGGVFAMIGGIGLLRFPDVYTRLHAGSITDTLAPLLIVGGLALQSGWSLLTLKLLLILLFLLFTTPTASHATARAAMLAGIRPVTASGRDGRDPNQEEPSSSNT</sequence>
<evidence type="ECO:0000256" key="1">
    <source>
        <dbReference type="SAM" id="MobiDB-lite"/>
    </source>
</evidence>
<evidence type="ECO:0000313" key="4">
    <source>
        <dbReference type="Proteomes" id="UP001556709"/>
    </source>
</evidence>
<dbReference type="NCBIfam" id="TIGR01300">
    <property type="entry name" value="CPA3_mnhG_phaG"/>
    <property type="match status" value="1"/>
</dbReference>
<keyword evidence="2" id="KW-0472">Membrane</keyword>